<dbReference type="AlphaFoldDB" id="A0A3L6RH32"/>
<comment type="caution">
    <text evidence="1">The sequence shown here is derived from an EMBL/GenBank/DDBJ whole genome shotgun (WGS) entry which is preliminary data.</text>
</comment>
<dbReference type="EMBL" id="PQIB02000008">
    <property type="protein sequence ID" value="RLN03713.1"/>
    <property type="molecule type" value="Genomic_DNA"/>
</dbReference>
<proteinExistence type="predicted"/>
<name>A0A3L6RH32_PANMI</name>
<dbReference type="PANTHER" id="PTHR36140:SF1">
    <property type="entry name" value="F-BOX DOMAIN CONTAINING PROTEIN, EXPRESSED"/>
    <property type="match status" value="1"/>
</dbReference>
<sequence length="203" mass="23190">MDAVIAARGAVFWLHRDTVFSHRIDTLEAAAENFAVRKRCQWSHYFRPCRCFDNAEQNRRLAVSPDGRLCAVQVRRGSRNNFVISIFGRDDKSATKIKWEKVQDVDLDRLLRPSWSVKRVCIRAVCERSGLVFFAAGADGADGYGQQPAQRQDLALYVFDLEKKDVREVRLAPNGCCFVHKSSWSFYGMVSYLSSLAERDSLM</sequence>
<dbReference type="Proteomes" id="UP000275267">
    <property type="component" value="Unassembled WGS sequence"/>
</dbReference>
<reference evidence="2" key="1">
    <citation type="journal article" date="2019" name="Nat. Commun.">
        <title>The genome of broomcorn millet.</title>
        <authorList>
            <person name="Zou C."/>
            <person name="Miki D."/>
            <person name="Li D."/>
            <person name="Tang Q."/>
            <person name="Xiao L."/>
            <person name="Rajput S."/>
            <person name="Deng P."/>
            <person name="Jia W."/>
            <person name="Huang R."/>
            <person name="Zhang M."/>
            <person name="Sun Y."/>
            <person name="Hu J."/>
            <person name="Fu X."/>
            <person name="Schnable P.S."/>
            <person name="Li F."/>
            <person name="Zhang H."/>
            <person name="Feng B."/>
            <person name="Zhu X."/>
            <person name="Liu R."/>
            <person name="Schnable J.C."/>
            <person name="Zhu J.-K."/>
            <person name="Zhang H."/>
        </authorList>
    </citation>
    <scope>NUCLEOTIDE SEQUENCE [LARGE SCALE GENOMIC DNA]</scope>
</reference>
<dbReference type="PANTHER" id="PTHR36140">
    <property type="entry name" value="F-BOX DOMAIN-CONTAINING PROTEIN-RELATED"/>
    <property type="match status" value="1"/>
</dbReference>
<evidence type="ECO:0008006" key="3">
    <source>
        <dbReference type="Google" id="ProtNLM"/>
    </source>
</evidence>
<dbReference type="OrthoDB" id="618196at2759"/>
<gene>
    <name evidence="1" type="ORF">C2845_PM13G22850</name>
</gene>
<organism evidence="1 2">
    <name type="scientific">Panicum miliaceum</name>
    <name type="common">Proso millet</name>
    <name type="synonym">Broomcorn millet</name>
    <dbReference type="NCBI Taxonomy" id="4540"/>
    <lineage>
        <taxon>Eukaryota</taxon>
        <taxon>Viridiplantae</taxon>
        <taxon>Streptophyta</taxon>
        <taxon>Embryophyta</taxon>
        <taxon>Tracheophyta</taxon>
        <taxon>Spermatophyta</taxon>
        <taxon>Magnoliopsida</taxon>
        <taxon>Liliopsida</taxon>
        <taxon>Poales</taxon>
        <taxon>Poaceae</taxon>
        <taxon>PACMAD clade</taxon>
        <taxon>Panicoideae</taxon>
        <taxon>Panicodae</taxon>
        <taxon>Paniceae</taxon>
        <taxon>Panicinae</taxon>
        <taxon>Panicum</taxon>
        <taxon>Panicum sect. Panicum</taxon>
    </lineage>
</organism>
<keyword evidence="2" id="KW-1185">Reference proteome</keyword>
<evidence type="ECO:0000313" key="1">
    <source>
        <dbReference type="EMBL" id="RLN03713.1"/>
    </source>
</evidence>
<protein>
    <recommendedName>
        <fullName evidence="3">DUF295 domain-containing protein</fullName>
    </recommendedName>
</protein>
<evidence type="ECO:0000313" key="2">
    <source>
        <dbReference type="Proteomes" id="UP000275267"/>
    </source>
</evidence>
<accession>A0A3L6RH32</accession>